<dbReference type="Gene3D" id="3.30.1330.60">
    <property type="entry name" value="OmpA-like domain"/>
    <property type="match status" value="1"/>
</dbReference>
<evidence type="ECO:0000313" key="3">
    <source>
        <dbReference type="Proteomes" id="UP000032067"/>
    </source>
</evidence>
<dbReference type="Pfam" id="PF05359">
    <property type="entry name" value="DUF748"/>
    <property type="match status" value="2"/>
</dbReference>
<dbReference type="InterPro" id="IPR036737">
    <property type="entry name" value="OmpA-like_sf"/>
</dbReference>
<feature type="region of interest" description="Disordered" evidence="1">
    <location>
        <begin position="558"/>
        <end position="579"/>
    </location>
</feature>
<dbReference type="RefSeq" id="WP_042580109.1">
    <property type="nucleotide sequence ID" value="NZ_JXQQ01000041.1"/>
</dbReference>
<dbReference type="OrthoDB" id="9757969at2"/>
<sequence>MDLASLKQNKWMRRGIVALLVLLALWVIAWLAVPPIAKSQLQKIASEKLGRQVTVGKIDFKPWTLELSLHDLRIATADGKQPQLAIRRIYADAELQSIFRLAPVIDTVSVEAPAVLLTHQADGKYDIDDILAKLASGPPPDPKAEPSRFAIYNISIKDGAVDFDDRTVNRRHELRNFVLNVPFLSNLASQREVKTEPKLAFVLNGSSFDSAAFTTPFAADRKTDAQVQFKGLDLAPYLGYIPGGLPVKLQAGTLDADLKIDFQQAATTGLKIYGTVEAHGAKLSDARGRDLLGFDSLKLALADVRPLESVFHLSEVALANPQLVVARDASGQLNLMATDPATGAAEKVAPLPAAAASAPAGKTSEKPKLKVQVDKVALSGGRIGWRDETVKPAAAVDVTALALDVTAITWPMEKPAQFNGSTAIAGASLKFKGSATDKVADVQTEVDALPLSLAAPYLAQSLEPTLDGKLSGQIDIAWNQPNLKFKARRLAADGLALTQTKTALASVGRFELVDAEVDMTQHTLNIASFTATNPKVRVERDSEKRWMFERWLRTPAGNGGATEAKVAAPKPAGAGSAKADANTKPWALTIASMAVDNGSLSYSDKAGALPVTVEVTAFKLNAQKIAPETNTVSPLQVSGRIGSGRSEPGKFDYKGNVVLKPLAAEGRLEVISFPAHAFKAYYGDALNVDIRRAFASYRGTVSYATAPAGMTVKLAGDTALDDFRANSVSLTQSPGFDRNTNQLLSWKTLSLRGLQVSMAPNAPPNVNVRETTLTDFFARVIVDPTGRLNLLNLTKKGEAEGAAAATATAEAKTQKGPGGTTTTTRGAPPAPRSGGAPVSAEAMVGGGPEAAPPAAPAAAPAATAQAPADTGPKPVINFGPMSLVNGKIDFTDLFVKPNYSADLSELTGKLSSFSSNPPNGQGGRPALADLELRGKAQQTAALEITGKLNPLAKPLELDITAKMRDLDLAPLSPYSVRYAGHGIERGKMSMDVNYKVAPDGQLTATNKLVLNQLQFGEEVAGAPNSLPVKLAVALLADRNGVIDVDLPLSGSLNDPQFSVGPLIWKAVVNLIVKAVTAPFSLLTGGLGGGGSGESSAITFEAGSSMLSAAAKESLDKVAKALTERPTLEMTVVGTSSLEKERDAYQRQRVRQLTQAEKRRVAVRGGQTGTDVAPVTDAEYPELLTAVYKRADITKPRNLVGLAKDLPVKEMENLLFASVPVDEESMRQLAVERGAAVRDYLLAQKLTSERLFLGAVRTTASGADWKPGAELKLTMK</sequence>
<evidence type="ECO:0000256" key="1">
    <source>
        <dbReference type="SAM" id="MobiDB-lite"/>
    </source>
</evidence>
<feature type="region of interest" description="Disordered" evidence="1">
    <location>
        <begin position="804"/>
        <end position="873"/>
    </location>
</feature>
<evidence type="ECO:0000313" key="2">
    <source>
        <dbReference type="EMBL" id="KIQ30492.1"/>
    </source>
</evidence>
<reference evidence="2 3" key="1">
    <citation type="submission" date="2014-12" db="EMBL/GenBank/DDBJ databases">
        <title>16Stimator: statistical estimation of ribosomal gene copy numbers from draft genome assemblies.</title>
        <authorList>
            <person name="Perisin M.A."/>
            <person name="Vetter M."/>
            <person name="Gilbert J.A."/>
            <person name="Bergelson J."/>
        </authorList>
    </citation>
    <scope>NUCLEOTIDE SEQUENCE [LARGE SCALE GENOMIC DNA]</scope>
    <source>
        <strain evidence="2 3">MEDvA23</strain>
    </source>
</reference>
<dbReference type="InterPro" id="IPR008023">
    <property type="entry name" value="DUF748"/>
</dbReference>
<dbReference type="PANTHER" id="PTHR30441:SF8">
    <property type="entry name" value="DUF748 DOMAIN-CONTAINING PROTEIN"/>
    <property type="match status" value="1"/>
</dbReference>
<accession>A0A0D0KWN8</accession>
<comment type="caution">
    <text evidence="2">The sequence shown here is derived from an EMBL/GenBank/DDBJ whole genome shotgun (WGS) entry which is preliminary data.</text>
</comment>
<dbReference type="EMBL" id="JXQQ01000041">
    <property type="protein sequence ID" value="KIQ30492.1"/>
    <property type="molecule type" value="Genomic_DNA"/>
</dbReference>
<dbReference type="AlphaFoldDB" id="A0A0D0KWN8"/>
<dbReference type="GO" id="GO:0005886">
    <property type="term" value="C:plasma membrane"/>
    <property type="evidence" value="ECO:0007669"/>
    <property type="project" value="TreeGrafter"/>
</dbReference>
<organism evidence="2 3">
    <name type="scientific">Variovorax paradoxus</name>
    <dbReference type="NCBI Taxonomy" id="34073"/>
    <lineage>
        <taxon>Bacteria</taxon>
        <taxon>Pseudomonadati</taxon>
        <taxon>Pseudomonadota</taxon>
        <taxon>Betaproteobacteria</taxon>
        <taxon>Burkholderiales</taxon>
        <taxon>Comamonadaceae</taxon>
        <taxon>Variovorax</taxon>
    </lineage>
</organism>
<evidence type="ECO:0008006" key="4">
    <source>
        <dbReference type="Google" id="ProtNLM"/>
    </source>
</evidence>
<protein>
    <recommendedName>
        <fullName evidence="4">DUF748 domain-containing protein</fullName>
    </recommendedName>
</protein>
<proteinExistence type="predicted"/>
<name>A0A0D0KWN8_VARPD</name>
<feature type="compositionally biased region" description="Low complexity" evidence="1">
    <location>
        <begin position="564"/>
        <end position="579"/>
    </location>
</feature>
<feature type="compositionally biased region" description="Low complexity" evidence="1">
    <location>
        <begin position="856"/>
        <end position="868"/>
    </location>
</feature>
<dbReference type="GO" id="GO:0090313">
    <property type="term" value="P:regulation of protein targeting to membrane"/>
    <property type="evidence" value="ECO:0007669"/>
    <property type="project" value="TreeGrafter"/>
</dbReference>
<dbReference type="Proteomes" id="UP000032067">
    <property type="component" value="Unassembled WGS sequence"/>
</dbReference>
<gene>
    <name evidence="2" type="ORF">RT97_17725</name>
</gene>
<feature type="compositionally biased region" description="Low complexity" evidence="1">
    <location>
        <begin position="804"/>
        <end position="840"/>
    </location>
</feature>
<dbReference type="InterPro" id="IPR052894">
    <property type="entry name" value="AsmA-related"/>
</dbReference>
<dbReference type="PANTHER" id="PTHR30441">
    <property type="entry name" value="DUF748 DOMAIN-CONTAINING PROTEIN"/>
    <property type="match status" value="1"/>
</dbReference>